<protein>
    <recommendedName>
        <fullName evidence="6">Choline transporter-like protein</fullName>
    </recommendedName>
</protein>
<keyword evidence="5 6" id="KW-0472">Membrane</keyword>
<feature type="transmembrane region" description="Helical" evidence="6">
    <location>
        <begin position="318"/>
        <end position="338"/>
    </location>
</feature>
<organism evidence="8 9">
    <name type="scientific">Dictyostelium firmibasis</name>
    <dbReference type="NCBI Taxonomy" id="79012"/>
    <lineage>
        <taxon>Eukaryota</taxon>
        <taxon>Amoebozoa</taxon>
        <taxon>Evosea</taxon>
        <taxon>Eumycetozoa</taxon>
        <taxon>Dictyostelia</taxon>
        <taxon>Dictyosteliales</taxon>
        <taxon>Dictyosteliaceae</taxon>
        <taxon>Dictyostelium</taxon>
    </lineage>
</organism>
<dbReference type="EMBL" id="JAVFKY010000005">
    <property type="protein sequence ID" value="KAK5575680.1"/>
    <property type="molecule type" value="Genomic_DNA"/>
</dbReference>
<comment type="subcellular location">
    <subcellularLocation>
        <location evidence="6">Cell membrane</location>
        <topology evidence="6">Multi-pass membrane protein</topology>
    </subcellularLocation>
    <subcellularLocation>
        <location evidence="1">Membrane</location>
        <topology evidence="1">Multi-pass membrane protein</topology>
    </subcellularLocation>
</comment>
<keyword evidence="9" id="KW-1185">Reference proteome</keyword>
<evidence type="ECO:0000256" key="7">
    <source>
        <dbReference type="SAM" id="MobiDB-lite"/>
    </source>
</evidence>
<feature type="transmembrane region" description="Helical" evidence="6">
    <location>
        <begin position="373"/>
        <end position="391"/>
    </location>
</feature>
<dbReference type="GO" id="GO:0022857">
    <property type="term" value="F:transmembrane transporter activity"/>
    <property type="evidence" value="ECO:0007669"/>
    <property type="project" value="UniProtKB-UniRule"/>
</dbReference>
<feature type="transmembrane region" description="Helical" evidence="6">
    <location>
        <begin position="281"/>
        <end position="298"/>
    </location>
</feature>
<feature type="region of interest" description="Disordered" evidence="7">
    <location>
        <begin position="1"/>
        <end position="26"/>
    </location>
</feature>
<sequence length="505" mass="58290">MGVDEKGIYGEVKRSSNTTGGEIKMGDHNTGYSGERIINENKSTEKTIVNGIIINPIKQKLKEDENEFDYSQDDNPDEFNKFPKKVKYNDLLYSILFTLQMAVFIGMTIIGGFNFIDIEGFLKFGLQGLLNIGISIPLILIFFLIWKKIFKIHPINMIKTSFFSLIISGVLFIGLLVGNGWYVWGILFGLALLTLILFYFSNKDKIPFTGIMISLVLRIIEKYPSTLLVSFISLTLSCIYWYIWLFSFGCLYQQEYWNALIYVKVIFYVFNLYWTHYVITYTCYSIISGLVASWYFFADEEFNNMPIRPCASSLYRSMTTSFGSIAFGSLLVCLVQMVQFFCRGFARIPGFQFLFCSCFEFLAFAFNRMLFTFNVYSFSMVSIYGQSFCNSSKKTYNLMVNNNQKLFATHNYMLITTLSVSLSMFLIIGFIVTMIMATINLENEGWLYLQLSMFLFILYKPFDIIFSSVLTILMCLISDPNAMEITKPNTFSLLNETYDFKKLNP</sequence>
<dbReference type="AlphaFoldDB" id="A0AAN7TV82"/>
<gene>
    <name evidence="8" type="ORF">RB653_006813</name>
</gene>
<proteinExistence type="inferred from homology"/>
<accession>A0AAN7TV82</accession>
<dbReference type="Pfam" id="PF04515">
    <property type="entry name" value="Choline_transpo"/>
    <property type="match status" value="1"/>
</dbReference>
<evidence type="ECO:0000313" key="9">
    <source>
        <dbReference type="Proteomes" id="UP001344447"/>
    </source>
</evidence>
<evidence type="ECO:0000256" key="4">
    <source>
        <dbReference type="ARBA" id="ARBA00022989"/>
    </source>
</evidence>
<dbReference type="PANTHER" id="PTHR12385">
    <property type="entry name" value="CHOLINE TRANSPORTER-LIKE (SLC FAMILY 44)"/>
    <property type="match status" value="1"/>
</dbReference>
<evidence type="ECO:0000256" key="3">
    <source>
        <dbReference type="ARBA" id="ARBA00022692"/>
    </source>
</evidence>
<evidence type="ECO:0000256" key="5">
    <source>
        <dbReference type="ARBA" id="ARBA00023136"/>
    </source>
</evidence>
<evidence type="ECO:0000256" key="6">
    <source>
        <dbReference type="RuleBase" id="RU368066"/>
    </source>
</evidence>
<feature type="transmembrane region" description="Helical" evidence="6">
    <location>
        <begin position="223"/>
        <end position="244"/>
    </location>
</feature>
<dbReference type="PANTHER" id="PTHR12385:SF4">
    <property type="entry name" value="PROTEIN PNS1"/>
    <property type="match status" value="1"/>
</dbReference>
<evidence type="ECO:0000256" key="1">
    <source>
        <dbReference type="ARBA" id="ARBA00004141"/>
    </source>
</evidence>
<feature type="transmembrane region" description="Helical" evidence="6">
    <location>
        <begin position="451"/>
        <end position="477"/>
    </location>
</feature>
<comment type="function">
    <text evidence="6">Choline transporter.</text>
</comment>
<feature type="transmembrane region" description="Helical" evidence="6">
    <location>
        <begin position="350"/>
        <end position="367"/>
    </location>
</feature>
<keyword evidence="3 6" id="KW-0812">Transmembrane</keyword>
<feature type="transmembrane region" description="Helical" evidence="6">
    <location>
        <begin position="256"/>
        <end position="274"/>
    </location>
</feature>
<comment type="similarity">
    <text evidence="2 6">Belongs to the CTL (choline transporter-like) family.</text>
</comment>
<comment type="caution">
    <text evidence="8">The sequence shown here is derived from an EMBL/GenBank/DDBJ whole genome shotgun (WGS) entry which is preliminary data.</text>
</comment>
<dbReference type="Proteomes" id="UP001344447">
    <property type="component" value="Unassembled WGS sequence"/>
</dbReference>
<feature type="transmembrane region" description="Helical" evidence="6">
    <location>
        <begin position="158"/>
        <end position="176"/>
    </location>
</feature>
<evidence type="ECO:0000256" key="2">
    <source>
        <dbReference type="ARBA" id="ARBA00007168"/>
    </source>
</evidence>
<dbReference type="GO" id="GO:0005886">
    <property type="term" value="C:plasma membrane"/>
    <property type="evidence" value="ECO:0007669"/>
    <property type="project" value="UniProtKB-SubCell"/>
</dbReference>
<dbReference type="InterPro" id="IPR007603">
    <property type="entry name" value="Choline_transptr-like"/>
</dbReference>
<feature type="transmembrane region" description="Helical" evidence="6">
    <location>
        <begin position="128"/>
        <end position="146"/>
    </location>
</feature>
<name>A0AAN7TV82_9MYCE</name>
<evidence type="ECO:0000313" key="8">
    <source>
        <dbReference type="EMBL" id="KAK5575680.1"/>
    </source>
</evidence>
<feature type="compositionally biased region" description="Basic and acidic residues" evidence="7">
    <location>
        <begin position="1"/>
        <end position="14"/>
    </location>
</feature>
<feature type="transmembrane region" description="Helical" evidence="6">
    <location>
        <begin position="182"/>
        <end position="202"/>
    </location>
</feature>
<keyword evidence="4 6" id="KW-1133">Transmembrane helix</keyword>
<feature type="transmembrane region" description="Helical" evidence="6">
    <location>
        <begin position="412"/>
        <end position="439"/>
    </location>
</feature>
<feature type="transmembrane region" description="Helical" evidence="6">
    <location>
        <begin position="91"/>
        <end position="116"/>
    </location>
</feature>
<reference evidence="8 9" key="1">
    <citation type="submission" date="2023-11" db="EMBL/GenBank/DDBJ databases">
        <title>Dfirmibasis_genome.</title>
        <authorList>
            <person name="Edelbroek B."/>
            <person name="Kjellin J."/>
            <person name="Jerlstrom-Hultqvist J."/>
            <person name="Soderbom F."/>
        </authorList>
    </citation>
    <scope>NUCLEOTIDE SEQUENCE [LARGE SCALE GENOMIC DNA]</scope>
    <source>
        <strain evidence="8 9">TNS-C-14</strain>
    </source>
</reference>